<dbReference type="Pfam" id="PF06295">
    <property type="entry name" value="ZapG-like"/>
    <property type="match status" value="1"/>
</dbReference>
<evidence type="ECO:0000256" key="1">
    <source>
        <dbReference type="ARBA" id="ARBA00004377"/>
    </source>
</evidence>
<dbReference type="InterPro" id="IPR009386">
    <property type="entry name" value="ZapG-like"/>
</dbReference>
<feature type="transmembrane region" description="Helical" evidence="15">
    <location>
        <begin position="6"/>
        <end position="27"/>
    </location>
</feature>
<keyword evidence="5 15" id="KW-0812">Transmembrane</keyword>
<keyword evidence="17" id="KW-1185">Reference proteome</keyword>
<evidence type="ECO:0000256" key="14">
    <source>
        <dbReference type="SAM" id="MobiDB-lite"/>
    </source>
</evidence>
<evidence type="ECO:0000256" key="2">
    <source>
        <dbReference type="ARBA" id="ARBA00022475"/>
    </source>
</evidence>
<dbReference type="PANTHER" id="PTHR39579:SF1">
    <property type="entry name" value="INNER MEMBRANE PROTEIN YHCB"/>
    <property type="match status" value="1"/>
</dbReference>
<dbReference type="AlphaFoldDB" id="A0A4R6V869"/>
<proteinExistence type="inferred from homology"/>
<evidence type="ECO:0000256" key="3">
    <source>
        <dbReference type="ARBA" id="ARBA00022519"/>
    </source>
</evidence>
<evidence type="ECO:0000256" key="7">
    <source>
        <dbReference type="ARBA" id="ARBA00022989"/>
    </source>
</evidence>
<evidence type="ECO:0000256" key="5">
    <source>
        <dbReference type="ARBA" id="ARBA00022692"/>
    </source>
</evidence>
<keyword evidence="6" id="KW-0133">Cell shape</keyword>
<feature type="compositionally biased region" description="Basic and acidic residues" evidence="14">
    <location>
        <begin position="121"/>
        <end position="131"/>
    </location>
</feature>
<protein>
    <recommendedName>
        <fullName evidence="11">Z-ring associated protein G</fullName>
    </recommendedName>
    <alternativeName>
        <fullName evidence="12">Cell division protein ZapG</fullName>
    </alternativeName>
</protein>
<dbReference type="EMBL" id="SNYQ01000005">
    <property type="protein sequence ID" value="TDQ57425.1"/>
    <property type="molecule type" value="Genomic_DNA"/>
</dbReference>
<evidence type="ECO:0000256" key="10">
    <source>
        <dbReference type="ARBA" id="ARBA00035657"/>
    </source>
</evidence>
<keyword evidence="7 15" id="KW-1133">Transmembrane helix</keyword>
<dbReference type="GO" id="GO:0008360">
    <property type="term" value="P:regulation of cell shape"/>
    <property type="evidence" value="ECO:0007669"/>
    <property type="project" value="UniProtKB-KW"/>
</dbReference>
<sequence>MQVWTTQMWQAAAIGLVLGLIIGYVIVRLTKGSVKKQVKTEAELQQVKAQLDTQKQQLEKHFSESADLLKTMADDYQKLYRHLAQSSARLLPESSDKLLFVQPAQEKEESPDSAADSPALQKKEDQPRDYSEGSSGILKAER</sequence>
<keyword evidence="13" id="KW-0175">Coiled coil</keyword>
<dbReference type="GO" id="GO:0005886">
    <property type="term" value="C:plasma membrane"/>
    <property type="evidence" value="ECO:0007669"/>
    <property type="project" value="UniProtKB-SubCell"/>
</dbReference>
<keyword evidence="9" id="KW-0131">Cell cycle</keyword>
<dbReference type="GO" id="GO:0051301">
    <property type="term" value="P:cell division"/>
    <property type="evidence" value="ECO:0007669"/>
    <property type="project" value="UniProtKB-KW"/>
</dbReference>
<comment type="caution">
    <text evidence="16">The sequence shown here is derived from an EMBL/GenBank/DDBJ whole genome shotgun (WGS) entry which is preliminary data.</text>
</comment>
<organism evidence="16 17">
    <name type="scientific">Mesocricetibacter intestinalis</name>
    <dbReference type="NCBI Taxonomy" id="1521930"/>
    <lineage>
        <taxon>Bacteria</taxon>
        <taxon>Pseudomonadati</taxon>
        <taxon>Pseudomonadota</taxon>
        <taxon>Gammaproteobacteria</taxon>
        <taxon>Pasteurellales</taxon>
        <taxon>Pasteurellaceae</taxon>
        <taxon>Mesocricetibacter</taxon>
    </lineage>
</organism>
<accession>A0A4R6V869</accession>
<dbReference type="Proteomes" id="UP000295657">
    <property type="component" value="Unassembled WGS sequence"/>
</dbReference>
<evidence type="ECO:0000256" key="9">
    <source>
        <dbReference type="ARBA" id="ARBA00023306"/>
    </source>
</evidence>
<comment type="similarity">
    <text evidence="10">Belongs to the ZapG family.</text>
</comment>
<keyword evidence="4" id="KW-0132">Cell division</keyword>
<evidence type="ECO:0000256" key="8">
    <source>
        <dbReference type="ARBA" id="ARBA00023136"/>
    </source>
</evidence>
<dbReference type="OrthoDB" id="6401511at2"/>
<evidence type="ECO:0000256" key="11">
    <source>
        <dbReference type="ARBA" id="ARBA00035703"/>
    </source>
</evidence>
<evidence type="ECO:0000313" key="16">
    <source>
        <dbReference type="EMBL" id="TDQ57425.1"/>
    </source>
</evidence>
<dbReference type="PANTHER" id="PTHR39579">
    <property type="entry name" value="INNER MEMBRANE PROTEIN YHCB"/>
    <property type="match status" value="1"/>
</dbReference>
<evidence type="ECO:0000313" key="17">
    <source>
        <dbReference type="Proteomes" id="UP000295657"/>
    </source>
</evidence>
<evidence type="ECO:0000256" key="15">
    <source>
        <dbReference type="SAM" id="Phobius"/>
    </source>
</evidence>
<evidence type="ECO:0000256" key="6">
    <source>
        <dbReference type="ARBA" id="ARBA00022960"/>
    </source>
</evidence>
<comment type="subcellular location">
    <subcellularLocation>
        <location evidence="1">Cell inner membrane</location>
        <topology evidence="1">Single-pass membrane protein</topology>
    </subcellularLocation>
</comment>
<evidence type="ECO:0000256" key="12">
    <source>
        <dbReference type="ARBA" id="ARBA00035727"/>
    </source>
</evidence>
<feature type="region of interest" description="Disordered" evidence="14">
    <location>
        <begin position="100"/>
        <end position="142"/>
    </location>
</feature>
<gene>
    <name evidence="16" type="ORF">EDC45_1486</name>
</gene>
<evidence type="ECO:0000256" key="13">
    <source>
        <dbReference type="SAM" id="Coils"/>
    </source>
</evidence>
<name>A0A4R6V869_9PAST</name>
<reference evidence="16 17" key="1">
    <citation type="submission" date="2019-03" db="EMBL/GenBank/DDBJ databases">
        <title>Genomic Encyclopedia of Type Strains, Phase IV (KMG-IV): sequencing the most valuable type-strain genomes for metagenomic binning, comparative biology and taxonomic classification.</title>
        <authorList>
            <person name="Goeker M."/>
        </authorList>
    </citation>
    <scope>NUCLEOTIDE SEQUENCE [LARGE SCALE GENOMIC DNA]</scope>
    <source>
        <strain evidence="16 17">DSM 28403</strain>
    </source>
</reference>
<feature type="coiled-coil region" evidence="13">
    <location>
        <begin position="37"/>
        <end position="64"/>
    </location>
</feature>
<keyword evidence="8 15" id="KW-0472">Membrane</keyword>
<dbReference type="RefSeq" id="WP_133545018.1">
    <property type="nucleotide sequence ID" value="NZ_SNYQ01000005.1"/>
</dbReference>
<keyword evidence="2" id="KW-1003">Cell membrane</keyword>
<evidence type="ECO:0000256" key="4">
    <source>
        <dbReference type="ARBA" id="ARBA00022618"/>
    </source>
</evidence>
<dbReference type="PIRSF" id="PIRSF006318">
    <property type="entry name" value="YhcB"/>
    <property type="match status" value="1"/>
</dbReference>
<keyword evidence="3" id="KW-0997">Cell inner membrane</keyword>